<evidence type="ECO:0000313" key="3">
    <source>
        <dbReference type="Proteomes" id="UP000578531"/>
    </source>
</evidence>
<comment type="caution">
    <text evidence="2">The sequence shown here is derived from an EMBL/GenBank/DDBJ whole genome shotgun (WGS) entry which is preliminary data.</text>
</comment>
<dbReference type="EMBL" id="JACCJC010000008">
    <property type="protein sequence ID" value="KAF6238745.1"/>
    <property type="molecule type" value="Genomic_DNA"/>
</dbReference>
<reference evidence="2 3" key="1">
    <citation type="journal article" date="2020" name="Genomics">
        <title>Complete, high-quality genomes from long-read metagenomic sequencing of two wolf lichen thalli reveals enigmatic genome architecture.</title>
        <authorList>
            <person name="McKenzie S.K."/>
            <person name="Walston R.F."/>
            <person name="Allen J.L."/>
        </authorList>
    </citation>
    <scope>NUCLEOTIDE SEQUENCE [LARGE SCALE GENOMIC DNA]</scope>
    <source>
        <strain evidence="2">WasteWater2</strain>
    </source>
</reference>
<dbReference type="RefSeq" id="XP_037168044.1">
    <property type="nucleotide sequence ID" value="XM_037305179.1"/>
</dbReference>
<organism evidence="2 3">
    <name type="scientific">Letharia columbiana</name>
    <dbReference type="NCBI Taxonomy" id="112416"/>
    <lineage>
        <taxon>Eukaryota</taxon>
        <taxon>Fungi</taxon>
        <taxon>Dikarya</taxon>
        <taxon>Ascomycota</taxon>
        <taxon>Pezizomycotina</taxon>
        <taxon>Lecanoromycetes</taxon>
        <taxon>OSLEUM clade</taxon>
        <taxon>Lecanoromycetidae</taxon>
        <taxon>Lecanorales</taxon>
        <taxon>Lecanorineae</taxon>
        <taxon>Parmeliaceae</taxon>
        <taxon>Letharia</taxon>
    </lineage>
</organism>
<dbReference type="GeneID" id="59284920"/>
<sequence length="117" mass="13245">MPTSNLTTAIDGRLKRVRRAKVRSTRPFALPPRPYRVFAAKDDGDLDSDFDRGANRRFDEEDGEKATRPDEMGTDTESIFSDIEGVVKLTDDTNKAMQPTMNESDIMSLQERSVLVY</sequence>
<feature type="compositionally biased region" description="Basic and acidic residues" evidence="1">
    <location>
        <begin position="40"/>
        <end position="71"/>
    </location>
</feature>
<gene>
    <name evidence="2" type="ORF">HO173_003251</name>
</gene>
<protein>
    <submittedName>
        <fullName evidence="2">Uncharacterized protein</fullName>
    </submittedName>
</protein>
<keyword evidence="3" id="KW-1185">Reference proteome</keyword>
<evidence type="ECO:0000256" key="1">
    <source>
        <dbReference type="SAM" id="MobiDB-lite"/>
    </source>
</evidence>
<name>A0A8H6G1M9_9LECA</name>
<dbReference type="AlphaFoldDB" id="A0A8H6G1M9"/>
<proteinExistence type="predicted"/>
<evidence type="ECO:0000313" key="2">
    <source>
        <dbReference type="EMBL" id="KAF6238745.1"/>
    </source>
</evidence>
<dbReference type="Proteomes" id="UP000578531">
    <property type="component" value="Unassembled WGS sequence"/>
</dbReference>
<accession>A0A8H6G1M9</accession>
<feature type="region of interest" description="Disordered" evidence="1">
    <location>
        <begin position="40"/>
        <end position="77"/>
    </location>
</feature>